<proteinExistence type="predicted"/>
<feature type="region of interest" description="Disordered" evidence="1">
    <location>
        <begin position="1"/>
        <end position="22"/>
    </location>
</feature>
<name>A0A2K9YX47_RHILE</name>
<dbReference type="AlphaFoldDB" id="A0A2K9YX47"/>
<sequence length="22" mass="2322">MEDLSGYLPNDIGAAAAGERDR</sequence>
<protein>
    <submittedName>
        <fullName evidence="2">Uncharacterized protein</fullName>
    </submittedName>
</protein>
<reference evidence="2 3" key="1">
    <citation type="submission" date="2017-11" db="EMBL/GenBank/DDBJ databases">
        <title>Complete genome of Rhizobium leguminosarum Norway, an ineffective micro-symbiont.</title>
        <authorList>
            <person name="Hoffrichter A."/>
            <person name="Liang J."/>
            <person name="Brachmann A."/>
            <person name="Marin M."/>
        </authorList>
    </citation>
    <scope>NUCLEOTIDE SEQUENCE [LARGE SCALE GENOMIC DNA]</scope>
    <source>
        <strain evidence="2 3">Norway</strain>
    </source>
</reference>
<evidence type="ECO:0000313" key="2">
    <source>
        <dbReference type="EMBL" id="AUW40558.1"/>
    </source>
</evidence>
<dbReference type="EMBL" id="CP025012">
    <property type="protein sequence ID" value="AUW40558.1"/>
    <property type="molecule type" value="Genomic_DNA"/>
</dbReference>
<organism evidence="2 3">
    <name type="scientific">Rhizobium leguminosarum</name>
    <dbReference type="NCBI Taxonomy" id="384"/>
    <lineage>
        <taxon>Bacteria</taxon>
        <taxon>Pseudomonadati</taxon>
        <taxon>Pseudomonadota</taxon>
        <taxon>Alphaproteobacteria</taxon>
        <taxon>Hyphomicrobiales</taxon>
        <taxon>Rhizobiaceae</taxon>
        <taxon>Rhizobium/Agrobacterium group</taxon>
        <taxon>Rhizobium</taxon>
    </lineage>
</organism>
<accession>A0A2K9YX47</accession>
<evidence type="ECO:0000256" key="1">
    <source>
        <dbReference type="SAM" id="MobiDB-lite"/>
    </source>
</evidence>
<dbReference type="Proteomes" id="UP000238523">
    <property type="component" value="Chromosome"/>
</dbReference>
<evidence type="ECO:0000313" key="3">
    <source>
        <dbReference type="Proteomes" id="UP000238523"/>
    </source>
</evidence>
<gene>
    <name evidence="2" type="ORF">CUJ84_Chr000136</name>
</gene>